<evidence type="ECO:0000256" key="2">
    <source>
        <dbReference type="ARBA" id="ARBA00022737"/>
    </source>
</evidence>
<gene>
    <name evidence="5" type="ORF">GUITHDRAFT_109293</name>
</gene>
<feature type="domain" description="EF-hand" evidence="4">
    <location>
        <begin position="66"/>
        <end position="101"/>
    </location>
</feature>
<feature type="domain" description="EF-hand" evidence="4">
    <location>
        <begin position="5"/>
        <end position="33"/>
    </location>
</feature>
<organism evidence="5">
    <name type="scientific">Guillardia theta (strain CCMP2712)</name>
    <name type="common">Cryptophyte</name>
    <dbReference type="NCBI Taxonomy" id="905079"/>
    <lineage>
        <taxon>Eukaryota</taxon>
        <taxon>Cryptophyceae</taxon>
        <taxon>Pyrenomonadales</taxon>
        <taxon>Geminigeraceae</taxon>
        <taxon>Guillardia</taxon>
    </lineage>
</organism>
<dbReference type="InterPro" id="IPR051581">
    <property type="entry name" value="Ca-bind"/>
</dbReference>
<evidence type="ECO:0000313" key="5">
    <source>
        <dbReference type="EMBL" id="EKX44872.1"/>
    </source>
</evidence>
<dbReference type="PANTHER" id="PTHR34524">
    <property type="entry name" value="CALCYPHOSIN"/>
    <property type="match status" value="1"/>
</dbReference>
<accession>L1J993</accession>
<dbReference type="InterPro" id="IPR002048">
    <property type="entry name" value="EF_hand_dom"/>
</dbReference>
<dbReference type="GO" id="GO:0005509">
    <property type="term" value="F:calcium ion binding"/>
    <property type="evidence" value="ECO:0007669"/>
    <property type="project" value="InterPro"/>
</dbReference>
<dbReference type="Proteomes" id="UP000011087">
    <property type="component" value="Unassembled WGS sequence"/>
</dbReference>
<dbReference type="InterPro" id="IPR001751">
    <property type="entry name" value="S100/CaBP7/8-like_CS"/>
</dbReference>
<dbReference type="HOGENOM" id="CLU_620334_0_0_1"/>
<dbReference type="CDD" id="cd00051">
    <property type="entry name" value="EFh"/>
    <property type="match status" value="1"/>
</dbReference>
<proteinExistence type="predicted"/>
<evidence type="ECO:0000259" key="4">
    <source>
        <dbReference type="PROSITE" id="PS50222"/>
    </source>
</evidence>
<evidence type="ECO:0000313" key="6">
    <source>
        <dbReference type="EnsemblProtists" id="EKX44872"/>
    </source>
</evidence>
<name>L1J993_GUITC</name>
<dbReference type="InterPro" id="IPR011992">
    <property type="entry name" value="EF-hand-dom_pair"/>
</dbReference>
<dbReference type="SMART" id="SM00054">
    <property type="entry name" value="EFh"/>
    <property type="match status" value="6"/>
</dbReference>
<dbReference type="EnsemblProtists" id="EKX44872">
    <property type="protein sequence ID" value="EKX44872"/>
    <property type="gene ID" value="GUITHDRAFT_109293"/>
</dbReference>
<feature type="domain" description="EF-hand" evidence="4">
    <location>
        <begin position="372"/>
        <end position="407"/>
    </location>
</feature>
<reference evidence="5 7" key="1">
    <citation type="journal article" date="2012" name="Nature">
        <title>Algal genomes reveal evolutionary mosaicism and the fate of nucleomorphs.</title>
        <authorList>
            <consortium name="DOE Joint Genome Institute"/>
            <person name="Curtis B.A."/>
            <person name="Tanifuji G."/>
            <person name="Burki F."/>
            <person name="Gruber A."/>
            <person name="Irimia M."/>
            <person name="Maruyama S."/>
            <person name="Arias M.C."/>
            <person name="Ball S.G."/>
            <person name="Gile G.H."/>
            <person name="Hirakawa Y."/>
            <person name="Hopkins J.F."/>
            <person name="Kuo A."/>
            <person name="Rensing S.A."/>
            <person name="Schmutz J."/>
            <person name="Symeonidi A."/>
            <person name="Elias M."/>
            <person name="Eveleigh R.J."/>
            <person name="Herman E.K."/>
            <person name="Klute M.J."/>
            <person name="Nakayama T."/>
            <person name="Obornik M."/>
            <person name="Reyes-Prieto A."/>
            <person name="Armbrust E.V."/>
            <person name="Aves S.J."/>
            <person name="Beiko R.G."/>
            <person name="Coutinho P."/>
            <person name="Dacks J.B."/>
            <person name="Durnford D.G."/>
            <person name="Fast N.M."/>
            <person name="Green B.R."/>
            <person name="Grisdale C.J."/>
            <person name="Hempel F."/>
            <person name="Henrissat B."/>
            <person name="Hoppner M.P."/>
            <person name="Ishida K."/>
            <person name="Kim E."/>
            <person name="Koreny L."/>
            <person name="Kroth P.G."/>
            <person name="Liu Y."/>
            <person name="Malik S.B."/>
            <person name="Maier U.G."/>
            <person name="McRose D."/>
            <person name="Mock T."/>
            <person name="Neilson J.A."/>
            <person name="Onodera N.T."/>
            <person name="Poole A.M."/>
            <person name="Pritham E.J."/>
            <person name="Richards T.A."/>
            <person name="Rocap G."/>
            <person name="Roy S.W."/>
            <person name="Sarai C."/>
            <person name="Schaack S."/>
            <person name="Shirato S."/>
            <person name="Slamovits C.H."/>
            <person name="Spencer D.F."/>
            <person name="Suzuki S."/>
            <person name="Worden A.Z."/>
            <person name="Zauner S."/>
            <person name="Barry K."/>
            <person name="Bell C."/>
            <person name="Bharti A.K."/>
            <person name="Crow J.A."/>
            <person name="Grimwood J."/>
            <person name="Kramer R."/>
            <person name="Lindquist E."/>
            <person name="Lucas S."/>
            <person name="Salamov A."/>
            <person name="McFadden G.I."/>
            <person name="Lane C.E."/>
            <person name="Keeling P.J."/>
            <person name="Gray M.W."/>
            <person name="Grigoriev I.V."/>
            <person name="Archibald J.M."/>
        </authorList>
    </citation>
    <scope>NUCLEOTIDE SEQUENCE</scope>
    <source>
        <strain evidence="5 7">CCMP2712</strain>
    </source>
</reference>
<feature type="domain" description="EF-hand" evidence="4">
    <location>
        <begin position="102"/>
        <end position="134"/>
    </location>
</feature>
<reference evidence="7" key="2">
    <citation type="submission" date="2012-11" db="EMBL/GenBank/DDBJ databases">
        <authorList>
            <person name="Kuo A."/>
            <person name="Curtis B.A."/>
            <person name="Tanifuji G."/>
            <person name="Burki F."/>
            <person name="Gruber A."/>
            <person name="Irimia M."/>
            <person name="Maruyama S."/>
            <person name="Arias M.C."/>
            <person name="Ball S.G."/>
            <person name="Gile G.H."/>
            <person name="Hirakawa Y."/>
            <person name="Hopkins J.F."/>
            <person name="Rensing S.A."/>
            <person name="Schmutz J."/>
            <person name="Symeonidi A."/>
            <person name="Elias M."/>
            <person name="Eveleigh R.J."/>
            <person name="Herman E.K."/>
            <person name="Klute M.J."/>
            <person name="Nakayama T."/>
            <person name="Obornik M."/>
            <person name="Reyes-Prieto A."/>
            <person name="Armbrust E.V."/>
            <person name="Aves S.J."/>
            <person name="Beiko R.G."/>
            <person name="Coutinho P."/>
            <person name="Dacks J.B."/>
            <person name="Durnford D.G."/>
            <person name="Fast N.M."/>
            <person name="Green B.R."/>
            <person name="Grisdale C."/>
            <person name="Hempe F."/>
            <person name="Henrissat B."/>
            <person name="Hoppner M.P."/>
            <person name="Ishida K.-I."/>
            <person name="Kim E."/>
            <person name="Koreny L."/>
            <person name="Kroth P.G."/>
            <person name="Liu Y."/>
            <person name="Malik S.-B."/>
            <person name="Maier U.G."/>
            <person name="McRose D."/>
            <person name="Mock T."/>
            <person name="Neilson J.A."/>
            <person name="Onodera N.T."/>
            <person name="Poole A.M."/>
            <person name="Pritham E.J."/>
            <person name="Richards T.A."/>
            <person name="Rocap G."/>
            <person name="Roy S.W."/>
            <person name="Sarai C."/>
            <person name="Schaack S."/>
            <person name="Shirato S."/>
            <person name="Slamovits C.H."/>
            <person name="Spencer D.F."/>
            <person name="Suzuki S."/>
            <person name="Worden A.Z."/>
            <person name="Zauner S."/>
            <person name="Barry K."/>
            <person name="Bell C."/>
            <person name="Bharti A.K."/>
            <person name="Crow J.A."/>
            <person name="Grimwood J."/>
            <person name="Kramer R."/>
            <person name="Lindquist E."/>
            <person name="Lucas S."/>
            <person name="Salamov A."/>
            <person name="McFadden G.I."/>
            <person name="Lane C.E."/>
            <person name="Keeling P.J."/>
            <person name="Gray M.W."/>
            <person name="Grigoriev I.V."/>
            <person name="Archibald J.M."/>
        </authorList>
    </citation>
    <scope>NUCLEOTIDE SEQUENCE</scope>
    <source>
        <strain evidence="7">CCMP2712</strain>
    </source>
</reference>
<dbReference type="PaxDb" id="55529-EKX44872"/>
<sequence length="409" mass="46577">MSEVDVFSLIDSDGSGTISREELERAITQKNIDKSVVQKLFDVFDQNEDGQISREEAYAKVFAKDPYDEHLIQKFHELDDNGDGVLSYQEFCDGMAGKLTVEQIDDLFEKLEKDGDGVISLDEFVLARVYLAQLDCQLVDESLERSKASLADLVKNINKGENMKSCLQIFETVSKQQQQAKWLNKKRQYMKMLKSEFDIEIRNSFDKVDSSQSGSLIRSHVVDAIEILGKKIDDKLLDTLYVQLDCDKNSSLDFTSFSRLVYEVMLKGCRLKSRISQLAMPKPPSMAEITVQEYLDSLIQDERSKNILTKKANSTRNARKFVTGLKKNGKSFKSAAEETKDNFLVFEFERLDRNGDGELTSDELFEGLKHRIGQDELADLFDRMDKNGDGKITLDEFIEAGQMISFRGV</sequence>
<dbReference type="Gene3D" id="1.10.238.10">
    <property type="entry name" value="EF-hand"/>
    <property type="match status" value="4"/>
</dbReference>
<dbReference type="PROSITE" id="PS00303">
    <property type="entry name" value="S100_CABP"/>
    <property type="match status" value="1"/>
</dbReference>
<dbReference type="EMBL" id="JH993002">
    <property type="protein sequence ID" value="EKX44872.1"/>
    <property type="molecule type" value="Genomic_DNA"/>
</dbReference>
<keyword evidence="2" id="KW-0677">Repeat</keyword>
<dbReference type="eggNOG" id="KOG0027">
    <property type="taxonomic scope" value="Eukaryota"/>
</dbReference>
<dbReference type="Pfam" id="PF13499">
    <property type="entry name" value="EF-hand_7"/>
    <property type="match status" value="3"/>
</dbReference>
<evidence type="ECO:0000313" key="7">
    <source>
        <dbReference type="Proteomes" id="UP000011087"/>
    </source>
</evidence>
<dbReference type="GeneID" id="17301470"/>
<evidence type="ECO:0000256" key="3">
    <source>
        <dbReference type="ARBA" id="ARBA00022837"/>
    </source>
</evidence>
<dbReference type="OrthoDB" id="26525at2759"/>
<reference evidence="6" key="3">
    <citation type="submission" date="2016-03" db="UniProtKB">
        <authorList>
            <consortium name="EnsemblProtists"/>
        </authorList>
    </citation>
    <scope>IDENTIFICATION</scope>
</reference>
<dbReference type="STRING" id="905079.L1J993"/>
<keyword evidence="3" id="KW-0106">Calcium</keyword>
<evidence type="ECO:0000256" key="1">
    <source>
        <dbReference type="ARBA" id="ARBA00022723"/>
    </source>
</evidence>
<dbReference type="RefSeq" id="XP_005831852.1">
    <property type="nucleotide sequence ID" value="XM_005831795.1"/>
</dbReference>
<dbReference type="KEGG" id="gtt:GUITHDRAFT_109293"/>
<keyword evidence="1" id="KW-0479">Metal-binding</keyword>
<keyword evidence="7" id="KW-1185">Reference proteome</keyword>
<protein>
    <recommendedName>
        <fullName evidence="4">EF-hand domain-containing protein</fullName>
    </recommendedName>
</protein>
<dbReference type="SUPFAM" id="SSF47473">
    <property type="entry name" value="EF-hand"/>
    <property type="match status" value="2"/>
</dbReference>
<dbReference type="AlphaFoldDB" id="L1J993"/>
<dbReference type="PANTHER" id="PTHR34524:SF6">
    <property type="entry name" value="CALCYPHOSINE LIKE"/>
    <property type="match status" value="1"/>
</dbReference>
<dbReference type="InterPro" id="IPR018247">
    <property type="entry name" value="EF_Hand_1_Ca_BS"/>
</dbReference>
<dbReference type="PROSITE" id="PS00018">
    <property type="entry name" value="EF_HAND_1"/>
    <property type="match status" value="3"/>
</dbReference>
<dbReference type="PROSITE" id="PS50222">
    <property type="entry name" value="EF_HAND_2"/>
    <property type="match status" value="4"/>
</dbReference>